<dbReference type="STRING" id="307507.A0A2V0NUC3"/>
<dbReference type="GO" id="GO:0005509">
    <property type="term" value="F:calcium ion binding"/>
    <property type="evidence" value="ECO:0007669"/>
    <property type="project" value="InterPro"/>
</dbReference>
<name>A0A2V0NUC3_9CHLO</name>
<feature type="active site" description="Proton donor" evidence="5">
    <location>
        <position position="405"/>
    </location>
</feature>
<evidence type="ECO:0000256" key="1">
    <source>
        <dbReference type="ARBA" id="ARBA00004240"/>
    </source>
</evidence>
<reference evidence="11 12" key="1">
    <citation type="journal article" date="2018" name="Sci. Rep.">
        <title>Raphidocelis subcapitata (=Pseudokirchneriella subcapitata) provides an insight into genome evolution and environmental adaptations in the Sphaeropleales.</title>
        <authorList>
            <person name="Suzuki S."/>
            <person name="Yamaguchi H."/>
            <person name="Nakajima N."/>
            <person name="Kawachi M."/>
        </authorList>
    </citation>
    <scope>NUCLEOTIDE SEQUENCE [LARGE SCALE GENOMIC DNA]</scope>
    <source>
        <strain evidence="11 12">NIES-35</strain>
    </source>
</reference>
<gene>
    <name evidence="11" type="ORF">Rsub_01137</name>
</gene>
<feature type="region of interest" description="Disordered" evidence="8">
    <location>
        <begin position="1210"/>
        <end position="1229"/>
    </location>
</feature>
<feature type="active site" description="Proton donor" evidence="5">
    <location>
        <position position="163"/>
    </location>
</feature>
<feature type="region of interest" description="Disordered" evidence="8">
    <location>
        <begin position="1084"/>
        <end position="1145"/>
    </location>
</feature>
<feature type="compositionally biased region" description="Pro residues" evidence="8">
    <location>
        <begin position="1133"/>
        <end position="1143"/>
    </location>
</feature>
<dbReference type="InterPro" id="IPR012341">
    <property type="entry name" value="6hp_glycosidase-like_sf"/>
</dbReference>
<feature type="compositionally biased region" description="Gly residues" evidence="8">
    <location>
        <begin position="1089"/>
        <end position="1099"/>
    </location>
</feature>
<dbReference type="InterPro" id="IPR036026">
    <property type="entry name" value="Seven-hairpin_glycosidases"/>
</dbReference>
<comment type="cofactor">
    <cofactor evidence="6">
        <name>Ca(2+)</name>
        <dbReference type="ChEBI" id="CHEBI:29108"/>
    </cofactor>
</comment>
<dbReference type="EC" id="3.2.1.-" evidence="7"/>
<dbReference type="Gene3D" id="1.50.10.10">
    <property type="match status" value="1"/>
</dbReference>
<evidence type="ECO:0000259" key="10">
    <source>
        <dbReference type="Pfam" id="PF02225"/>
    </source>
</evidence>
<keyword evidence="4" id="KW-0325">Glycoprotein</keyword>
<evidence type="ECO:0000256" key="6">
    <source>
        <dbReference type="PIRSR" id="PIRSR601382-2"/>
    </source>
</evidence>
<protein>
    <recommendedName>
        <fullName evidence="7">alpha-1,2-Mannosidase</fullName>
        <ecNumber evidence="7">3.2.1.-</ecNumber>
    </recommendedName>
</protein>
<keyword evidence="6" id="KW-0479">Metal-binding</keyword>
<evidence type="ECO:0000256" key="4">
    <source>
        <dbReference type="ARBA" id="ARBA00023180"/>
    </source>
</evidence>
<feature type="active site" evidence="5">
    <location>
        <position position="302"/>
    </location>
</feature>
<dbReference type="Gene3D" id="3.50.30.30">
    <property type="match status" value="1"/>
</dbReference>
<feature type="signal peptide" evidence="9">
    <location>
        <begin position="1"/>
        <end position="49"/>
    </location>
</feature>
<feature type="domain" description="PA" evidence="10">
    <location>
        <begin position="987"/>
        <end position="1071"/>
    </location>
</feature>
<dbReference type="OrthoDB" id="8118055at2759"/>
<feature type="chain" id="PRO_5016166911" description="alpha-1,2-Mannosidase" evidence="9">
    <location>
        <begin position="50"/>
        <end position="1229"/>
    </location>
</feature>
<comment type="subcellular location">
    <subcellularLocation>
        <location evidence="1">Endoplasmic reticulum</location>
    </subcellularLocation>
</comment>
<evidence type="ECO:0000256" key="8">
    <source>
        <dbReference type="SAM" id="MobiDB-lite"/>
    </source>
</evidence>
<dbReference type="GO" id="GO:0016020">
    <property type="term" value="C:membrane"/>
    <property type="evidence" value="ECO:0007669"/>
    <property type="project" value="InterPro"/>
</dbReference>
<feature type="active site" evidence="5">
    <location>
        <position position="426"/>
    </location>
</feature>
<dbReference type="InParanoid" id="A0A2V0NUC3"/>
<keyword evidence="7" id="KW-0378">Hydrolase</keyword>
<evidence type="ECO:0000256" key="3">
    <source>
        <dbReference type="ARBA" id="ARBA00022824"/>
    </source>
</evidence>
<feature type="region of interest" description="Disordered" evidence="8">
    <location>
        <begin position="888"/>
        <end position="934"/>
    </location>
</feature>
<feature type="binding site" evidence="6">
    <location>
        <position position="509"/>
    </location>
    <ligand>
        <name>Ca(2+)</name>
        <dbReference type="ChEBI" id="CHEBI:29108"/>
    </ligand>
</feature>
<dbReference type="InterPro" id="IPR003137">
    <property type="entry name" value="PA_domain"/>
</dbReference>
<feature type="region of interest" description="Disordered" evidence="8">
    <location>
        <begin position="559"/>
        <end position="590"/>
    </location>
</feature>
<evidence type="ECO:0000256" key="2">
    <source>
        <dbReference type="ARBA" id="ARBA00007658"/>
    </source>
</evidence>
<dbReference type="Proteomes" id="UP000247498">
    <property type="component" value="Unassembled WGS sequence"/>
</dbReference>
<dbReference type="SUPFAM" id="SSF48225">
    <property type="entry name" value="Seven-hairpin glycosidases"/>
    <property type="match status" value="1"/>
</dbReference>
<dbReference type="PANTHER" id="PTHR45679:SF5">
    <property type="entry name" value="ER DEGRADATION-ENHANCING ALPHA-MANNOSIDASE-LIKE PROTEIN 1"/>
    <property type="match status" value="1"/>
</dbReference>
<keyword evidence="3" id="KW-0256">Endoplasmic reticulum</keyword>
<keyword evidence="6" id="KW-0106">Calcium</keyword>
<feature type="region of interest" description="Disordered" evidence="8">
    <location>
        <begin position="517"/>
        <end position="536"/>
    </location>
</feature>
<comment type="similarity">
    <text evidence="2 7">Belongs to the glycosyl hydrolase 47 family.</text>
</comment>
<dbReference type="EMBL" id="BDRX01000005">
    <property type="protein sequence ID" value="GBF88425.1"/>
    <property type="molecule type" value="Genomic_DNA"/>
</dbReference>
<dbReference type="PRINTS" id="PR00747">
    <property type="entry name" value="GLYHDRLASE47"/>
</dbReference>
<dbReference type="GO" id="GO:1904380">
    <property type="term" value="P:endoplasmic reticulum mannose trimming"/>
    <property type="evidence" value="ECO:0007669"/>
    <property type="project" value="InterPro"/>
</dbReference>
<evidence type="ECO:0000256" key="7">
    <source>
        <dbReference type="RuleBase" id="RU361193"/>
    </source>
</evidence>
<dbReference type="AlphaFoldDB" id="A0A2V0NUC3"/>
<feature type="compositionally biased region" description="Low complexity" evidence="8">
    <location>
        <begin position="574"/>
        <end position="590"/>
    </location>
</feature>
<dbReference type="InterPro" id="IPR044674">
    <property type="entry name" value="EDEM1/2/3"/>
</dbReference>
<dbReference type="Pfam" id="PF02225">
    <property type="entry name" value="PA"/>
    <property type="match status" value="1"/>
</dbReference>
<feature type="compositionally biased region" description="Basic and acidic residues" evidence="8">
    <location>
        <begin position="1108"/>
        <end position="1122"/>
    </location>
</feature>
<dbReference type="GO" id="GO:0004571">
    <property type="term" value="F:mannosyl-oligosaccharide 1,2-alpha-mannosidase activity"/>
    <property type="evidence" value="ECO:0007669"/>
    <property type="project" value="InterPro"/>
</dbReference>
<dbReference type="InterPro" id="IPR001382">
    <property type="entry name" value="Glyco_hydro_47"/>
</dbReference>
<evidence type="ECO:0000256" key="5">
    <source>
        <dbReference type="PIRSR" id="PIRSR601382-1"/>
    </source>
</evidence>
<dbReference type="InterPro" id="IPR046450">
    <property type="entry name" value="PA_dom_sf"/>
</dbReference>
<dbReference type="GO" id="GO:0005975">
    <property type="term" value="P:carbohydrate metabolic process"/>
    <property type="evidence" value="ECO:0007669"/>
    <property type="project" value="InterPro"/>
</dbReference>
<accession>A0A2V0NUC3</accession>
<comment type="caution">
    <text evidence="11">The sequence shown here is derived from an EMBL/GenBank/DDBJ whole genome shotgun (WGS) entry which is preliminary data.</text>
</comment>
<dbReference type="SUPFAM" id="SSF52025">
    <property type="entry name" value="PA domain"/>
    <property type="match status" value="1"/>
</dbReference>
<organism evidence="11 12">
    <name type="scientific">Raphidocelis subcapitata</name>
    <dbReference type="NCBI Taxonomy" id="307507"/>
    <lineage>
        <taxon>Eukaryota</taxon>
        <taxon>Viridiplantae</taxon>
        <taxon>Chlorophyta</taxon>
        <taxon>core chlorophytes</taxon>
        <taxon>Chlorophyceae</taxon>
        <taxon>CS clade</taxon>
        <taxon>Sphaeropleales</taxon>
        <taxon>Selenastraceae</taxon>
        <taxon>Raphidocelis</taxon>
    </lineage>
</organism>
<sequence length="1229" mass="125994">MPEVQWDLPWPIHSAWGAALPRRQRGRRAAAAPAVLLLLLLAVAGGAAAKKPAKPTTGPQLARTVWRRHRTLGRADLQRLRDEAGEAFDFGLACYMRHAFPRDNLLPLSCGGADWQGGMALTLIDALDALVVLGRGAEFGDAVGRLVGVVDFGAIDEEVHVFEVSIRALGGLVSAHFLAARNPGLVPGGYKGQLLALAVDLADRLMPAFKTPTGLPAAFVNLKRGTVRPRDNSTCTACAGTLLLEFGALSALTGNATYLRRAQAAADAIYRRRSPLGLVGSHLATGSGAWVGADATIGPAGDSYYEYLLKAYLMTGRRSHLAAFAELYASAMAAMRLPAPVGGPRVAASFLLDVQMHTGRLARPFVSSLGAFWPATQALAGQEQDARALHSNYTAAWRAFGWLPELFAFDLSGFSPSDGGYNLRPEHAESTFMLHALTGEPSYLGVAAGMLEALRPARARCGYAAIASVATGEREDLMESYFLSETARYLFLTFSDGAAALPDWFVLSTEGHLLPVLPGPDDDGSEGGCDAGGGGGGGGGAASGGCWAAPAGRDELSALEEGEGEAEGAGGGDAPSSSGEEGAAGPGAAAAAEAAAADGCRPANATGAAGLGAAAAAAEGGGAAVNATAARPAAAAAAPGAGRAVPEACRRLCARATPAELLASRRRLQAALPLVGLAGHAADARRLARRRCEACIVVTEAMAAAAAPPAAERLSRLAFGGSGGRDARDGRGAVLAAAVCSVEVTAPWRGRGPPAVRCGSVRPLGALDAAHGLPAGAVVLQLSRGGGQEPFEEEGEEPADPLPHTLLVAVESEDGPATLRIDAATAAFGPRAPRVGARCLRRLAAPAARAWAQPPRCPPAWPPAAGPAGRCPSAARCEELFARHAAQAPQAAVVAPPAQQQQQQQQEGKQQQAGEPEQQQEQQQQQQRQQREPLLAADAADALACTGYDPCAPDAPGSWLPEAALNAGDARAAPCGRARALPALRLARPDPPDGCSPPRNAAALRGAIALAVRGGCSFVDKALALQEAGAAAVVVVNLFEGGGLLSMAGDGTGREPGIPAVVVSQRDGEALAWWMQRRPLLGTLVRGGSSDGGGGGRDGGSQQQQKQQETRQQEQREQRHNEPPPSKEQQQQPAPPGDAPRPPLRVDALLPVQTNLWLVERLGLRAAKAPASAAAAAVNDALHALMRDPHALRLLEGEAGLDLSSLAATARAGASGGGGGGGRGKDKKP</sequence>
<keyword evidence="9" id="KW-0732">Signal</keyword>
<dbReference type="GO" id="GO:0044322">
    <property type="term" value="C:endoplasmic reticulum quality control compartment"/>
    <property type="evidence" value="ECO:0007669"/>
    <property type="project" value="GOC"/>
</dbReference>
<evidence type="ECO:0000256" key="9">
    <source>
        <dbReference type="SAM" id="SignalP"/>
    </source>
</evidence>
<feature type="compositionally biased region" description="Gly residues" evidence="8">
    <location>
        <begin position="526"/>
        <end position="536"/>
    </location>
</feature>
<dbReference type="PANTHER" id="PTHR45679">
    <property type="entry name" value="ER DEGRADATION-ENHANCING ALPHA-MANNOSIDASE-LIKE PROTEIN 2"/>
    <property type="match status" value="1"/>
</dbReference>
<evidence type="ECO:0000313" key="12">
    <source>
        <dbReference type="Proteomes" id="UP000247498"/>
    </source>
</evidence>
<dbReference type="Pfam" id="PF01532">
    <property type="entry name" value="Glyco_hydro_47"/>
    <property type="match status" value="1"/>
</dbReference>
<proteinExistence type="inferred from homology"/>
<keyword evidence="7" id="KW-0326">Glycosidase</keyword>
<evidence type="ECO:0000313" key="11">
    <source>
        <dbReference type="EMBL" id="GBF88425.1"/>
    </source>
</evidence>
<keyword evidence="12" id="KW-1185">Reference proteome</keyword>